<comment type="caution">
    <text evidence="1">The sequence shown here is derived from an EMBL/GenBank/DDBJ whole genome shotgun (WGS) entry which is preliminary data.</text>
</comment>
<dbReference type="AlphaFoldDB" id="A0AA38G1F8"/>
<feature type="non-terminal residue" evidence="1">
    <location>
        <position position="226"/>
    </location>
</feature>
<dbReference type="PANTHER" id="PTHR33970">
    <property type="entry name" value="VIOLAXANTHIN DE-EPOXIDASE, CHLOROPLASTIC-RELATED"/>
    <property type="match status" value="1"/>
</dbReference>
<dbReference type="InterPro" id="IPR044682">
    <property type="entry name" value="VDE"/>
</dbReference>
<name>A0AA38G1F8_TAXCH</name>
<organism evidence="1 2">
    <name type="scientific">Taxus chinensis</name>
    <name type="common">Chinese yew</name>
    <name type="synonym">Taxus wallichiana var. chinensis</name>
    <dbReference type="NCBI Taxonomy" id="29808"/>
    <lineage>
        <taxon>Eukaryota</taxon>
        <taxon>Viridiplantae</taxon>
        <taxon>Streptophyta</taxon>
        <taxon>Embryophyta</taxon>
        <taxon>Tracheophyta</taxon>
        <taxon>Spermatophyta</taxon>
        <taxon>Pinopsida</taxon>
        <taxon>Pinidae</taxon>
        <taxon>Conifers II</taxon>
        <taxon>Cupressales</taxon>
        <taxon>Taxaceae</taxon>
        <taxon>Taxus</taxon>
    </lineage>
</organism>
<dbReference type="GO" id="GO:0016851">
    <property type="term" value="F:magnesium chelatase activity"/>
    <property type="evidence" value="ECO:0007669"/>
    <property type="project" value="InterPro"/>
</dbReference>
<protein>
    <submittedName>
        <fullName evidence="1">Uncharacterized protein</fullName>
    </submittedName>
</protein>
<reference evidence="1 2" key="1">
    <citation type="journal article" date="2021" name="Nat. Plants">
        <title>The Taxus genome provides insights into paclitaxel biosynthesis.</title>
        <authorList>
            <person name="Xiong X."/>
            <person name="Gou J."/>
            <person name="Liao Q."/>
            <person name="Li Y."/>
            <person name="Zhou Q."/>
            <person name="Bi G."/>
            <person name="Li C."/>
            <person name="Du R."/>
            <person name="Wang X."/>
            <person name="Sun T."/>
            <person name="Guo L."/>
            <person name="Liang H."/>
            <person name="Lu P."/>
            <person name="Wu Y."/>
            <person name="Zhang Z."/>
            <person name="Ro D.K."/>
            <person name="Shang Y."/>
            <person name="Huang S."/>
            <person name="Yan J."/>
        </authorList>
    </citation>
    <scope>NUCLEOTIDE SEQUENCE [LARGE SCALE GENOMIC DNA]</scope>
    <source>
        <strain evidence="1">Ta-2019</strain>
    </source>
</reference>
<dbReference type="GO" id="GO:0010028">
    <property type="term" value="P:xanthophyll cycle"/>
    <property type="evidence" value="ECO:0007669"/>
    <property type="project" value="InterPro"/>
</dbReference>
<dbReference type="GO" id="GO:0046422">
    <property type="term" value="F:violaxanthin de-epoxidase activity"/>
    <property type="evidence" value="ECO:0007669"/>
    <property type="project" value="InterPro"/>
</dbReference>
<proteinExistence type="predicted"/>
<sequence length="226" mass="25334">TMDCREPFSTKAVAKLLAIVGDRSISPLKNASWEDVMTHTAARLKWIEEGYKLLVFTDSALAKQEKEIKLAVAQTDILIIINVQNQGSVKWVLQNTQMIPTVFCFDCFPALENKLGGLKVSNNNQTMIEKLLLSVPGNEVKESLEILRTVQEAWGRHNSDDIRFSLLLLINSFVRPVPILQNLRAKGFSTLYCMIKNCGPQIIDCLLDPNCRKALVCLNKCAPTDQ</sequence>
<evidence type="ECO:0000313" key="2">
    <source>
        <dbReference type="Proteomes" id="UP000824469"/>
    </source>
</evidence>
<dbReference type="PANTHER" id="PTHR33970:SF2">
    <property type="entry name" value="OS01G0716400 PROTEIN"/>
    <property type="match status" value="1"/>
</dbReference>
<dbReference type="Proteomes" id="UP000824469">
    <property type="component" value="Unassembled WGS sequence"/>
</dbReference>
<gene>
    <name evidence="1" type="ORF">KI387_022110</name>
</gene>
<accession>A0AA38G1F8</accession>
<dbReference type="EMBL" id="JAHRHJ020000005">
    <property type="protein sequence ID" value="KAH9313483.1"/>
    <property type="molecule type" value="Genomic_DNA"/>
</dbReference>
<evidence type="ECO:0000313" key="1">
    <source>
        <dbReference type="EMBL" id="KAH9313483.1"/>
    </source>
</evidence>
<keyword evidence="2" id="KW-1185">Reference proteome</keyword>
<feature type="non-terminal residue" evidence="1">
    <location>
        <position position="1"/>
    </location>
</feature>